<feature type="transmembrane region" description="Helical" evidence="6">
    <location>
        <begin position="151"/>
        <end position="169"/>
    </location>
</feature>
<feature type="transmembrane region" description="Helical" evidence="6">
    <location>
        <begin position="251"/>
        <end position="276"/>
    </location>
</feature>
<sequence>MSWTTQPRVGGARPWVMLGVAVLAQAAGTVFQSAPAFLIPLLHTQRGIPLAQAGLLASAPTLGLVLTLVAWGALTDRVGERWVIAGGMALTALAAVGAVLAPGYLGLGLFLLLGGAASGSTNAASGRVVVGWFPKNRRGLAMGIRQMCQPLGVAVAALAIPPLAASGGVSAAMSLPLVLTAVLAVLSVVLIVDPPRPARTGTAAATRPANPYRSRLGLVRIHAASALLVVPQFTVSIFGLVWLTADRGLSPVAAGIVVGAAQFIGALGRVAIGMLSDHVGSRMRPLRWVAWAAGLVMVLLAASELAPAWAGAAALIVAATITVADNGLAYTAVAEIAGPFWSGRALGTQNTGQFLAASVVGPAVGGLITLVGYPLAFAAVALAPIFAVPVIPREPAPIPAEAEEDAASRRLGGSRGSSQILSRRERSRRARPRSSRLWTRRLRRRMLEE</sequence>
<evidence type="ECO:0000259" key="7">
    <source>
        <dbReference type="PROSITE" id="PS50850"/>
    </source>
</evidence>
<feature type="transmembrane region" description="Helical" evidence="6">
    <location>
        <begin position="51"/>
        <end position="74"/>
    </location>
</feature>
<dbReference type="PANTHER" id="PTHR23527:SF1">
    <property type="entry name" value="BLL3282 PROTEIN"/>
    <property type="match status" value="1"/>
</dbReference>
<feature type="transmembrane region" description="Helical" evidence="6">
    <location>
        <begin position="354"/>
        <end position="387"/>
    </location>
</feature>
<dbReference type="SUPFAM" id="SSF103473">
    <property type="entry name" value="MFS general substrate transporter"/>
    <property type="match status" value="1"/>
</dbReference>
<dbReference type="InterPro" id="IPR011701">
    <property type="entry name" value="MFS"/>
</dbReference>
<feature type="transmembrane region" description="Helical" evidence="6">
    <location>
        <begin position="312"/>
        <end position="333"/>
    </location>
</feature>
<dbReference type="EMBL" id="CP091139">
    <property type="protein sequence ID" value="UUT36379.1"/>
    <property type="molecule type" value="Genomic_DNA"/>
</dbReference>
<dbReference type="InterPro" id="IPR052952">
    <property type="entry name" value="MFS-Transporter"/>
</dbReference>
<dbReference type="InterPro" id="IPR020846">
    <property type="entry name" value="MFS_dom"/>
</dbReference>
<feature type="transmembrane region" description="Helical" evidence="6">
    <location>
        <begin position="288"/>
        <end position="306"/>
    </location>
</feature>
<evidence type="ECO:0000256" key="4">
    <source>
        <dbReference type="ARBA" id="ARBA00023136"/>
    </source>
</evidence>
<dbReference type="RefSeq" id="WP_259613037.1">
    <property type="nucleotide sequence ID" value="NZ_CP091139.2"/>
</dbReference>
<evidence type="ECO:0000256" key="2">
    <source>
        <dbReference type="ARBA" id="ARBA00022692"/>
    </source>
</evidence>
<evidence type="ECO:0000313" key="8">
    <source>
        <dbReference type="EMBL" id="UUT36379.1"/>
    </source>
</evidence>
<reference evidence="8" key="1">
    <citation type="submission" date="2022-01" db="EMBL/GenBank/DDBJ databases">
        <title>Microbacterium eymi and Microbacterium rhizovicinus sp. nov., isolated from the rhizospheric soil of Elymus tsukushiensis, a plant native to the Dokdo Islands, Republic of Korea.</title>
        <authorList>
            <person name="Hwang Y.J."/>
        </authorList>
    </citation>
    <scope>NUCLEOTIDE SEQUENCE</scope>
    <source>
        <strain evidence="8">KUDC0405</strain>
    </source>
</reference>
<name>A0ABY5NMF4_9MICO</name>
<feature type="domain" description="Major facilitator superfamily (MFS) profile" evidence="7">
    <location>
        <begin position="12"/>
        <end position="395"/>
    </location>
</feature>
<dbReference type="PANTHER" id="PTHR23527">
    <property type="entry name" value="BLL3282 PROTEIN"/>
    <property type="match status" value="1"/>
</dbReference>
<keyword evidence="9" id="KW-1185">Reference proteome</keyword>
<proteinExistence type="predicted"/>
<feature type="transmembrane region" description="Helical" evidence="6">
    <location>
        <begin position="107"/>
        <end position="130"/>
    </location>
</feature>
<evidence type="ECO:0000256" key="1">
    <source>
        <dbReference type="ARBA" id="ARBA00004651"/>
    </source>
</evidence>
<dbReference type="Gene3D" id="1.20.1250.20">
    <property type="entry name" value="MFS general substrate transporter like domains"/>
    <property type="match status" value="2"/>
</dbReference>
<evidence type="ECO:0000256" key="6">
    <source>
        <dbReference type="SAM" id="Phobius"/>
    </source>
</evidence>
<feature type="region of interest" description="Disordered" evidence="5">
    <location>
        <begin position="401"/>
        <end position="435"/>
    </location>
</feature>
<feature type="transmembrane region" description="Helical" evidence="6">
    <location>
        <begin position="223"/>
        <end position="245"/>
    </location>
</feature>
<organism evidence="8 9">
    <name type="scientific">Microbacterium elymi</name>
    <dbReference type="NCBI Taxonomy" id="2909587"/>
    <lineage>
        <taxon>Bacteria</taxon>
        <taxon>Bacillati</taxon>
        <taxon>Actinomycetota</taxon>
        <taxon>Actinomycetes</taxon>
        <taxon>Micrococcales</taxon>
        <taxon>Microbacteriaceae</taxon>
        <taxon>Microbacterium</taxon>
    </lineage>
</organism>
<gene>
    <name evidence="8" type="ORF">L2X98_25960</name>
</gene>
<dbReference type="InterPro" id="IPR036259">
    <property type="entry name" value="MFS_trans_sf"/>
</dbReference>
<evidence type="ECO:0000256" key="5">
    <source>
        <dbReference type="SAM" id="MobiDB-lite"/>
    </source>
</evidence>
<dbReference type="Pfam" id="PF07690">
    <property type="entry name" value="MFS_1"/>
    <property type="match status" value="1"/>
</dbReference>
<evidence type="ECO:0000256" key="3">
    <source>
        <dbReference type="ARBA" id="ARBA00022989"/>
    </source>
</evidence>
<feature type="transmembrane region" description="Helical" evidence="6">
    <location>
        <begin position="12"/>
        <end position="31"/>
    </location>
</feature>
<feature type="transmembrane region" description="Helical" evidence="6">
    <location>
        <begin position="81"/>
        <end position="101"/>
    </location>
</feature>
<accession>A0ABY5NMF4</accession>
<feature type="compositionally biased region" description="Basic residues" evidence="5">
    <location>
        <begin position="425"/>
        <end position="435"/>
    </location>
</feature>
<dbReference type="Proteomes" id="UP001054811">
    <property type="component" value="Chromosome"/>
</dbReference>
<dbReference type="PROSITE" id="PS50850">
    <property type="entry name" value="MFS"/>
    <property type="match status" value="1"/>
</dbReference>
<evidence type="ECO:0000313" key="9">
    <source>
        <dbReference type="Proteomes" id="UP001054811"/>
    </source>
</evidence>
<keyword evidence="2 6" id="KW-0812">Transmembrane</keyword>
<protein>
    <submittedName>
        <fullName evidence="8">MFS transporter</fullName>
    </submittedName>
</protein>
<comment type="subcellular location">
    <subcellularLocation>
        <location evidence="1">Cell membrane</location>
        <topology evidence="1">Multi-pass membrane protein</topology>
    </subcellularLocation>
</comment>
<keyword evidence="4 6" id="KW-0472">Membrane</keyword>
<keyword evidence="3 6" id="KW-1133">Transmembrane helix</keyword>
<feature type="transmembrane region" description="Helical" evidence="6">
    <location>
        <begin position="175"/>
        <end position="192"/>
    </location>
</feature>